<evidence type="ECO:0000256" key="6">
    <source>
        <dbReference type="SAM" id="SignalP"/>
    </source>
</evidence>
<dbReference type="Gene3D" id="2.60.120.260">
    <property type="entry name" value="Galactose-binding domain-like"/>
    <property type="match status" value="1"/>
</dbReference>
<keyword evidence="9" id="KW-1185">Reference proteome</keyword>
<proteinExistence type="predicted"/>
<dbReference type="EMBL" id="JAECZO010000007">
    <property type="protein sequence ID" value="KAK7200631.1"/>
    <property type="molecule type" value="Genomic_DNA"/>
</dbReference>
<comment type="caution">
    <text evidence="8">The sequence shown here is derived from an EMBL/GenBank/DDBJ whole genome shotgun (WGS) entry which is preliminary data.</text>
</comment>
<evidence type="ECO:0000313" key="9">
    <source>
        <dbReference type="Proteomes" id="UP001430356"/>
    </source>
</evidence>
<protein>
    <submittedName>
        <fullName evidence="8">Sad1 / UNC-like C-terminal</fullName>
    </submittedName>
</protein>
<dbReference type="InterPro" id="IPR012919">
    <property type="entry name" value="SUN_dom"/>
</dbReference>
<evidence type="ECO:0000256" key="4">
    <source>
        <dbReference type="ARBA" id="ARBA00023136"/>
    </source>
</evidence>
<comment type="subcellular location">
    <subcellularLocation>
        <location evidence="1">Endomembrane system</location>
    </subcellularLocation>
</comment>
<feature type="compositionally biased region" description="Low complexity" evidence="5">
    <location>
        <begin position="253"/>
        <end position="267"/>
    </location>
</feature>
<feature type="region of interest" description="Disordered" evidence="5">
    <location>
        <begin position="250"/>
        <end position="273"/>
    </location>
</feature>
<keyword evidence="2" id="KW-0812">Transmembrane</keyword>
<dbReference type="GO" id="GO:0034975">
    <property type="term" value="P:protein folding in endoplasmic reticulum"/>
    <property type="evidence" value="ECO:0007669"/>
    <property type="project" value="TreeGrafter"/>
</dbReference>
<dbReference type="GO" id="GO:0005737">
    <property type="term" value="C:cytoplasm"/>
    <property type="evidence" value="ECO:0007669"/>
    <property type="project" value="TreeGrafter"/>
</dbReference>
<dbReference type="GO" id="GO:0016020">
    <property type="term" value="C:membrane"/>
    <property type="evidence" value="ECO:0007669"/>
    <property type="project" value="InterPro"/>
</dbReference>
<dbReference type="PANTHER" id="PTHR12953:SF0">
    <property type="entry name" value="SUN DOMAIN-CONTAINING OSSIFICATION FACTOR"/>
    <property type="match status" value="1"/>
</dbReference>
<evidence type="ECO:0000256" key="1">
    <source>
        <dbReference type="ARBA" id="ARBA00004308"/>
    </source>
</evidence>
<accession>A0AAW0F4R4</accession>
<evidence type="ECO:0000259" key="7">
    <source>
        <dbReference type="PROSITE" id="PS51469"/>
    </source>
</evidence>
<dbReference type="Pfam" id="PF07738">
    <property type="entry name" value="Sad1_UNC"/>
    <property type="match status" value="1"/>
</dbReference>
<keyword evidence="4" id="KW-0472">Membrane</keyword>
<dbReference type="AlphaFoldDB" id="A0AAW0F4R4"/>
<feature type="domain" description="SUN" evidence="7">
    <location>
        <begin position="38"/>
        <end position="198"/>
    </location>
</feature>
<dbReference type="Proteomes" id="UP001430356">
    <property type="component" value="Unassembled WGS sequence"/>
</dbReference>
<dbReference type="PANTHER" id="PTHR12953">
    <property type="entry name" value="MEMBRANE PROTEIN CH1 RELATED"/>
    <property type="match status" value="1"/>
</dbReference>
<organism evidence="8 9">
    <name type="scientific">Novymonas esmeraldas</name>
    <dbReference type="NCBI Taxonomy" id="1808958"/>
    <lineage>
        <taxon>Eukaryota</taxon>
        <taxon>Discoba</taxon>
        <taxon>Euglenozoa</taxon>
        <taxon>Kinetoplastea</taxon>
        <taxon>Metakinetoplastina</taxon>
        <taxon>Trypanosomatida</taxon>
        <taxon>Trypanosomatidae</taxon>
        <taxon>Novymonas</taxon>
    </lineage>
</organism>
<dbReference type="InterPro" id="IPR045120">
    <property type="entry name" value="Suco/Slp1-like"/>
</dbReference>
<evidence type="ECO:0000256" key="3">
    <source>
        <dbReference type="ARBA" id="ARBA00022989"/>
    </source>
</evidence>
<dbReference type="PROSITE" id="PS51469">
    <property type="entry name" value="SUN"/>
    <property type="match status" value="1"/>
</dbReference>
<feature type="chain" id="PRO_5044012984" evidence="6">
    <location>
        <begin position="22"/>
        <end position="578"/>
    </location>
</feature>
<evidence type="ECO:0000256" key="2">
    <source>
        <dbReference type="ARBA" id="ARBA00022692"/>
    </source>
</evidence>
<keyword evidence="6" id="KW-0732">Signal</keyword>
<gene>
    <name evidence="8" type="ORF">NESM_000119300</name>
</gene>
<sequence>MRLEERLTVLCALLLLYVVFSAPAELLSLPSRASTATGASSTTQHPAPRTGAVPGLSTNYASLYLGATVVSMEPPSCHGGPALISDSADKYVLCPCDAPRKQFVVQLIRDVEVRSVMLRNAEHFSSGVRNFTLLGSRQYPSATWVVLGRFVAEPRRGRQYFDIAPRGRVRFVRLQWATSHGAEPWCTITSFQVYGIDVLETLTRFEEDGEDIGAAAVDVDGGGDGGARGGAVAPLPSLPATLEELVATPPPTTTATATATTTTSITTSGGGGGDGVVSPITSLEDFAAGVWEGTGEAARDVDADATLAPVGEGELKRPSSTAAPPLVWAAAPAPPWRSCAVVQPEHWNASLQCTAAEAALLWFPCEQAVCSVSDVAAASVPGATAAAVAAAAAAAAAVAVGGAGGRGPAASRSVYQGAAASLLTQLLRQQRSTQQELALLTQRERHLALELNHTRVLLGDFYRTYKETMKESSEHRDRLRGLSAELQTLHERLLLRERSGGGGGGGGDRGGLMRNNTAMSVAAFSLSALAVVLVLVSSSSSAQRVVGTPSAWGRHYSINSPGGSGSPPGLRQQRGRPR</sequence>
<feature type="signal peptide" evidence="6">
    <location>
        <begin position="1"/>
        <end position="21"/>
    </location>
</feature>
<keyword evidence="3" id="KW-1133">Transmembrane helix</keyword>
<dbReference type="GO" id="GO:0012505">
    <property type="term" value="C:endomembrane system"/>
    <property type="evidence" value="ECO:0007669"/>
    <property type="project" value="UniProtKB-SubCell"/>
</dbReference>
<evidence type="ECO:0000256" key="5">
    <source>
        <dbReference type="SAM" id="MobiDB-lite"/>
    </source>
</evidence>
<evidence type="ECO:0000313" key="8">
    <source>
        <dbReference type="EMBL" id="KAK7200631.1"/>
    </source>
</evidence>
<reference evidence="8 9" key="1">
    <citation type="journal article" date="2021" name="MBio">
        <title>A New Model Trypanosomatid, Novymonas esmeraldas: Genomic Perception of Its 'Candidatus Pandoraea novymonadis' Endosymbiont.</title>
        <authorList>
            <person name="Zakharova A."/>
            <person name="Saura A."/>
            <person name="Butenko A."/>
            <person name="Podesvova L."/>
            <person name="Warmusova S."/>
            <person name="Kostygov A.Y."/>
            <person name="Nenarokova A."/>
            <person name="Lukes J."/>
            <person name="Opperdoes F.R."/>
            <person name="Yurchenko V."/>
        </authorList>
    </citation>
    <scope>NUCLEOTIDE SEQUENCE [LARGE SCALE GENOMIC DNA]</scope>
    <source>
        <strain evidence="8 9">E262AT.01</strain>
    </source>
</reference>
<name>A0AAW0F4R4_9TRYP</name>
<feature type="region of interest" description="Disordered" evidence="5">
    <location>
        <begin position="552"/>
        <end position="578"/>
    </location>
</feature>